<dbReference type="Proteomes" id="UP000789833">
    <property type="component" value="Unassembled WGS sequence"/>
</dbReference>
<sequence length="172" mass="19849">MNNTLSKWGIEQAGHQDGESILTLLKERASYLKSKGSEQWSFLLTGNEDDELLELITKGLFYKMTIKDDHDLVATFMLSSVQEDWDVHLWGESIEVDTVYLHKLAVALKYKGNGIGDILLNWIIQHAIELGNRRIRLDCVAGSMKLRRLYEENGFKLIEVVHDHCLYELELR</sequence>
<proteinExistence type="predicted"/>
<keyword evidence="3" id="KW-1185">Reference proteome</keyword>
<dbReference type="EMBL" id="CAKJTJ010000003">
    <property type="protein sequence ID" value="CAG9620105.1"/>
    <property type="molecule type" value="Genomic_DNA"/>
</dbReference>
<evidence type="ECO:0000259" key="1">
    <source>
        <dbReference type="PROSITE" id="PS51186"/>
    </source>
</evidence>
<evidence type="ECO:0000313" key="2">
    <source>
        <dbReference type="EMBL" id="CAG9620105.1"/>
    </source>
</evidence>
<organism evidence="2 3">
    <name type="scientific">Sutcliffiella rhizosphaerae</name>
    <dbReference type="NCBI Taxonomy" id="2880967"/>
    <lineage>
        <taxon>Bacteria</taxon>
        <taxon>Bacillati</taxon>
        <taxon>Bacillota</taxon>
        <taxon>Bacilli</taxon>
        <taxon>Bacillales</taxon>
        <taxon>Bacillaceae</taxon>
        <taxon>Sutcliffiella</taxon>
    </lineage>
</organism>
<dbReference type="SUPFAM" id="SSF55729">
    <property type="entry name" value="Acyl-CoA N-acyltransferases (Nat)"/>
    <property type="match status" value="1"/>
</dbReference>
<dbReference type="InterPro" id="IPR000182">
    <property type="entry name" value="GNAT_dom"/>
</dbReference>
<dbReference type="RefSeq" id="WP_230500038.1">
    <property type="nucleotide sequence ID" value="NZ_CAKJTJ010000003.1"/>
</dbReference>
<dbReference type="Gene3D" id="3.40.630.30">
    <property type="match status" value="1"/>
</dbReference>
<dbReference type="Pfam" id="PF00583">
    <property type="entry name" value="Acetyltransf_1"/>
    <property type="match status" value="1"/>
</dbReference>
<comment type="caution">
    <text evidence="2">The sequence shown here is derived from an EMBL/GenBank/DDBJ whole genome shotgun (WGS) entry which is preliminary data.</text>
</comment>
<evidence type="ECO:0000313" key="3">
    <source>
        <dbReference type="Proteomes" id="UP000789833"/>
    </source>
</evidence>
<dbReference type="CDD" id="cd04301">
    <property type="entry name" value="NAT_SF"/>
    <property type="match status" value="1"/>
</dbReference>
<dbReference type="InterPro" id="IPR016181">
    <property type="entry name" value="Acyl_CoA_acyltransferase"/>
</dbReference>
<feature type="domain" description="N-acetyltransferase" evidence="1">
    <location>
        <begin position="19"/>
        <end position="172"/>
    </location>
</feature>
<reference evidence="2 3" key="1">
    <citation type="submission" date="2021-10" db="EMBL/GenBank/DDBJ databases">
        <authorList>
            <person name="Criscuolo A."/>
        </authorList>
    </citation>
    <scope>NUCLEOTIDE SEQUENCE [LARGE SCALE GENOMIC DNA]</scope>
    <source>
        <strain evidence="3">CIP 111883</strain>
    </source>
</reference>
<dbReference type="PROSITE" id="PS51186">
    <property type="entry name" value="GNAT"/>
    <property type="match status" value="1"/>
</dbReference>
<protein>
    <recommendedName>
        <fullName evidence="1">N-acetyltransferase domain-containing protein</fullName>
    </recommendedName>
</protein>
<name>A0ABN8A4R2_9BACI</name>
<accession>A0ABN8A4R2</accession>
<gene>
    <name evidence="2" type="ORF">BACCIP111883_00873</name>
</gene>